<reference evidence="2" key="2">
    <citation type="submission" date="2023-09" db="EMBL/GenBank/DDBJ databases">
        <title>Acinetobacter soli.</title>
        <authorList>
            <person name="Kim B."/>
            <person name="Kim D."/>
            <person name="Park D."/>
        </authorList>
    </citation>
    <scope>NUCLEOTIDE SEQUENCE</scope>
    <source>
        <strain evidence="2">2023.05</strain>
    </source>
</reference>
<gene>
    <name evidence="1" type="ORF">BEN76_06360</name>
    <name evidence="2" type="ORF">RHP80_13095</name>
</gene>
<dbReference type="Proteomes" id="UP001256400">
    <property type="component" value="Chromosome"/>
</dbReference>
<dbReference type="EMBL" id="CP016896">
    <property type="protein sequence ID" value="APV35659.1"/>
    <property type="molecule type" value="Genomic_DNA"/>
</dbReference>
<protein>
    <submittedName>
        <fullName evidence="2">Zf-HC2 domain-containing protein</fullName>
    </submittedName>
</protein>
<reference evidence="1 3" key="1">
    <citation type="submission" date="2016-08" db="EMBL/GenBank/DDBJ databases">
        <title>Complete genome sequence of Acinetobacter baylyi strain GFJ2.</title>
        <authorList>
            <person name="Tabata M."/>
            <person name="Kuboki S."/>
            <person name="Gibu N."/>
            <person name="Kinouchi Y."/>
            <person name="Vangnai A."/>
            <person name="Kasai D."/>
            <person name="Fukuda M."/>
        </authorList>
    </citation>
    <scope>NUCLEOTIDE SEQUENCE [LARGE SCALE GENOMIC DNA]</scope>
    <source>
        <strain evidence="1 3">GFJ2</strain>
    </source>
</reference>
<accession>A0A1P8EHI9</accession>
<sequence length="65" mass="7589">MLTCRKATQLLSEKQDRSLALNELTHLQLHLLMCISCRRYAKQIKVISILSSKFKQLKDDELNND</sequence>
<dbReference type="AlphaFoldDB" id="A0A1P8EHI9"/>
<dbReference type="RefSeq" id="WP_004937134.1">
    <property type="nucleotide sequence ID" value="NZ_BBNM01000004.1"/>
</dbReference>
<name>A0A1P8EHI9_9GAMM</name>
<evidence type="ECO:0000313" key="2">
    <source>
        <dbReference type="EMBL" id="WND05124.1"/>
    </source>
</evidence>
<organism evidence="1 3">
    <name type="scientific">Acinetobacter soli</name>
    <dbReference type="NCBI Taxonomy" id="487316"/>
    <lineage>
        <taxon>Bacteria</taxon>
        <taxon>Pseudomonadati</taxon>
        <taxon>Pseudomonadota</taxon>
        <taxon>Gammaproteobacteria</taxon>
        <taxon>Moraxellales</taxon>
        <taxon>Moraxellaceae</taxon>
        <taxon>Acinetobacter</taxon>
    </lineage>
</organism>
<dbReference type="Proteomes" id="UP000185674">
    <property type="component" value="Chromosome"/>
</dbReference>
<proteinExistence type="predicted"/>
<evidence type="ECO:0000313" key="1">
    <source>
        <dbReference type="EMBL" id="APV35659.1"/>
    </source>
</evidence>
<evidence type="ECO:0000313" key="3">
    <source>
        <dbReference type="Proteomes" id="UP000185674"/>
    </source>
</evidence>
<dbReference type="STRING" id="487316.BEN76_06360"/>
<dbReference type="EMBL" id="CP134206">
    <property type="protein sequence ID" value="WND05124.1"/>
    <property type="molecule type" value="Genomic_DNA"/>
</dbReference>
<dbReference type="GeneID" id="67510960"/>
<dbReference type="KEGG" id="asol:BEN76_06360"/>